<keyword evidence="6 8" id="KW-1133">Transmembrane helix</keyword>
<keyword evidence="7 8" id="KW-0472">Membrane</keyword>
<dbReference type="InterPro" id="IPR003593">
    <property type="entry name" value="AAA+_ATPase"/>
</dbReference>
<evidence type="ECO:0000256" key="3">
    <source>
        <dbReference type="ARBA" id="ARBA00022692"/>
    </source>
</evidence>
<dbReference type="GO" id="GO:0015421">
    <property type="term" value="F:ABC-type oligopeptide transporter activity"/>
    <property type="evidence" value="ECO:0007669"/>
    <property type="project" value="TreeGrafter"/>
</dbReference>
<evidence type="ECO:0008006" key="13">
    <source>
        <dbReference type="Google" id="ProtNLM"/>
    </source>
</evidence>
<dbReference type="Gene3D" id="3.40.50.300">
    <property type="entry name" value="P-loop containing nucleotide triphosphate hydrolases"/>
    <property type="match status" value="1"/>
</dbReference>
<keyword evidence="2" id="KW-0813">Transport</keyword>
<evidence type="ECO:0000256" key="4">
    <source>
        <dbReference type="ARBA" id="ARBA00022741"/>
    </source>
</evidence>
<dbReference type="PANTHER" id="PTHR43394:SF19">
    <property type="entry name" value="ABC TRANSPORTER B FAMILY"/>
    <property type="match status" value="1"/>
</dbReference>
<keyword evidence="4" id="KW-0547">Nucleotide-binding</keyword>
<evidence type="ECO:0000256" key="5">
    <source>
        <dbReference type="ARBA" id="ARBA00022840"/>
    </source>
</evidence>
<evidence type="ECO:0000259" key="9">
    <source>
        <dbReference type="PROSITE" id="PS50893"/>
    </source>
</evidence>
<sequence length="703" mass="78867">MPLSLSTMAQSLCNLQPPLISSFHPKQHRRVLQFTSVATTKHRASLPFHSSNARRFRFSSLRSASVNGYASEEFKKHEAEEAEVELFERLRRLFVFLRSILPGGDWWNFSEDEEIRIFAKPVTVTRALTRMWGLVARDRWVIFAAFSTLIVAALSEISIPHYLTASIFSAQSGEIAVFRHNVRLLVILCVVSGICSGLRGCCFGIANMILVKRMRETLYSSLLLQDIFFFDTETVGDLTSRLGADCQQVSRVIGNDLNLILRNVLQGTGAMIYLLVLSRPLGLCVLVICSTLAAIMLLYGRYQKKAAKLTQEFTASANEVAQETFSLVRTVRVYGTEKQELGRYKLWLDKLADISIRQSAAYGFWNLSFNALYHSTQVIAVLLGGMSILSGHITAEKLTKFILYSEWLIYATWWVGDNLSNLMQSVGASEKVFQLMDLLPSYQFISKGSKLQNLVGHVEFVNTSFHYPSRPTVPVLQNISLSVKPNEVVAIVGLSGSGKSTLVNLLLRLYEPTNGQILIDGFSLQELDVMWWRERIGFVGQEPKLFRTDISSNIRYGCTRDIRQEDVEWAAKQAYAHDFISSLPNGYQTLVDDDLLSGGQKQRIAIARAILRDPTILILDEATSALDAESEHNVRGVLRAVRRDKTTRRSVIIIAHRLSTIQAADRIVVMDGGRIVETGSHSQLLLKDGLYARLTRRQADAVA</sequence>
<organism evidence="11 12">
    <name type="scientific">Rubus argutus</name>
    <name type="common">Southern blackberry</name>
    <dbReference type="NCBI Taxonomy" id="59490"/>
    <lineage>
        <taxon>Eukaryota</taxon>
        <taxon>Viridiplantae</taxon>
        <taxon>Streptophyta</taxon>
        <taxon>Embryophyta</taxon>
        <taxon>Tracheophyta</taxon>
        <taxon>Spermatophyta</taxon>
        <taxon>Magnoliopsida</taxon>
        <taxon>eudicotyledons</taxon>
        <taxon>Gunneridae</taxon>
        <taxon>Pentapetalae</taxon>
        <taxon>rosids</taxon>
        <taxon>fabids</taxon>
        <taxon>Rosales</taxon>
        <taxon>Rosaceae</taxon>
        <taxon>Rosoideae</taxon>
        <taxon>Rosoideae incertae sedis</taxon>
        <taxon>Rubus</taxon>
    </lineage>
</organism>
<dbReference type="InterPro" id="IPR017871">
    <property type="entry name" value="ABC_transporter-like_CS"/>
</dbReference>
<dbReference type="PROSITE" id="PS00211">
    <property type="entry name" value="ABC_TRANSPORTER_1"/>
    <property type="match status" value="1"/>
</dbReference>
<dbReference type="CDD" id="cd18572">
    <property type="entry name" value="ABC_6TM_TAP"/>
    <property type="match status" value="1"/>
</dbReference>
<dbReference type="InterPro" id="IPR003439">
    <property type="entry name" value="ABC_transporter-like_ATP-bd"/>
</dbReference>
<dbReference type="SMART" id="SM00382">
    <property type="entry name" value="AAA"/>
    <property type="match status" value="1"/>
</dbReference>
<dbReference type="InterPro" id="IPR011527">
    <property type="entry name" value="ABC1_TM_dom"/>
</dbReference>
<dbReference type="Gene3D" id="1.20.1560.10">
    <property type="entry name" value="ABC transporter type 1, transmembrane domain"/>
    <property type="match status" value="2"/>
</dbReference>
<dbReference type="InterPro" id="IPR036640">
    <property type="entry name" value="ABC1_TM_sf"/>
</dbReference>
<keyword evidence="5" id="KW-0067">ATP-binding</keyword>
<evidence type="ECO:0000313" key="12">
    <source>
        <dbReference type="Proteomes" id="UP001457282"/>
    </source>
</evidence>
<dbReference type="InterPro" id="IPR027417">
    <property type="entry name" value="P-loop_NTPase"/>
</dbReference>
<dbReference type="PROSITE" id="PS50929">
    <property type="entry name" value="ABC_TM1F"/>
    <property type="match status" value="1"/>
</dbReference>
<feature type="domain" description="ABC transmembrane type-1" evidence="10">
    <location>
        <begin position="143"/>
        <end position="424"/>
    </location>
</feature>
<dbReference type="SUPFAM" id="SSF52540">
    <property type="entry name" value="P-loop containing nucleoside triphosphate hydrolases"/>
    <property type="match status" value="1"/>
</dbReference>
<evidence type="ECO:0000256" key="1">
    <source>
        <dbReference type="ARBA" id="ARBA00004448"/>
    </source>
</evidence>
<evidence type="ECO:0000256" key="8">
    <source>
        <dbReference type="SAM" id="Phobius"/>
    </source>
</evidence>
<comment type="subcellular location">
    <subcellularLocation>
        <location evidence="1">Mitochondrion inner membrane</location>
        <topology evidence="1">Multi-pass membrane protein</topology>
    </subcellularLocation>
</comment>
<dbReference type="Proteomes" id="UP001457282">
    <property type="component" value="Unassembled WGS sequence"/>
</dbReference>
<dbReference type="PANTHER" id="PTHR43394">
    <property type="entry name" value="ATP-DEPENDENT PERMEASE MDL1, MITOCHONDRIAL"/>
    <property type="match status" value="1"/>
</dbReference>
<dbReference type="EMBL" id="JBEDUW010000004">
    <property type="protein sequence ID" value="KAK9934572.1"/>
    <property type="molecule type" value="Genomic_DNA"/>
</dbReference>
<dbReference type="SUPFAM" id="SSF90123">
    <property type="entry name" value="ABC transporter transmembrane region"/>
    <property type="match status" value="1"/>
</dbReference>
<comment type="caution">
    <text evidence="11">The sequence shown here is derived from an EMBL/GenBank/DDBJ whole genome shotgun (WGS) entry which is preliminary data.</text>
</comment>
<evidence type="ECO:0000256" key="2">
    <source>
        <dbReference type="ARBA" id="ARBA00022448"/>
    </source>
</evidence>
<name>A0AAW1XD40_RUBAR</name>
<dbReference type="GO" id="GO:0005743">
    <property type="term" value="C:mitochondrial inner membrane"/>
    <property type="evidence" value="ECO:0007669"/>
    <property type="project" value="UniProtKB-SubCell"/>
</dbReference>
<dbReference type="FunFam" id="1.20.1560.10:FF:000059">
    <property type="entry name" value="ABC transporter B family member 26, chloroplastic"/>
    <property type="match status" value="1"/>
</dbReference>
<feature type="transmembrane region" description="Helical" evidence="8">
    <location>
        <begin position="183"/>
        <end position="210"/>
    </location>
</feature>
<proteinExistence type="predicted"/>
<keyword evidence="3 8" id="KW-0812">Transmembrane</keyword>
<reference evidence="11 12" key="1">
    <citation type="journal article" date="2023" name="G3 (Bethesda)">
        <title>A chromosome-length genome assembly and annotation of blackberry (Rubus argutus, cv. 'Hillquist').</title>
        <authorList>
            <person name="Bruna T."/>
            <person name="Aryal R."/>
            <person name="Dudchenko O."/>
            <person name="Sargent D.J."/>
            <person name="Mead D."/>
            <person name="Buti M."/>
            <person name="Cavallini A."/>
            <person name="Hytonen T."/>
            <person name="Andres J."/>
            <person name="Pham M."/>
            <person name="Weisz D."/>
            <person name="Mascagni F."/>
            <person name="Usai G."/>
            <person name="Natali L."/>
            <person name="Bassil N."/>
            <person name="Fernandez G.E."/>
            <person name="Lomsadze A."/>
            <person name="Armour M."/>
            <person name="Olukolu B."/>
            <person name="Poorten T."/>
            <person name="Britton C."/>
            <person name="Davik J."/>
            <person name="Ashrafi H."/>
            <person name="Aiden E.L."/>
            <person name="Borodovsky M."/>
            <person name="Worthington M."/>
        </authorList>
    </citation>
    <scope>NUCLEOTIDE SEQUENCE [LARGE SCALE GENOMIC DNA]</scope>
    <source>
        <strain evidence="11">PI 553951</strain>
    </source>
</reference>
<evidence type="ECO:0000256" key="6">
    <source>
        <dbReference type="ARBA" id="ARBA00022989"/>
    </source>
</evidence>
<gene>
    <name evidence="11" type="ORF">M0R45_021709</name>
</gene>
<feature type="domain" description="ABC transporter" evidence="9">
    <location>
        <begin position="458"/>
        <end position="697"/>
    </location>
</feature>
<accession>A0AAW1XD40</accession>
<dbReference type="FunFam" id="3.40.50.300:FF:000403">
    <property type="entry name" value="ATP-binding cassette sub-family B member 8, mitochondrial"/>
    <property type="match status" value="1"/>
</dbReference>
<dbReference type="Pfam" id="PF00664">
    <property type="entry name" value="ABC_membrane"/>
    <property type="match status" value="1"/>
</dbReference>
<dbReference type="AlphaFoldDB" id="A0AAW1XD40"/>
<dbReference type="InterPro" id="IPR039421">
    <property type="entry name" value="Type_1_exporter"/>
</dbReference>
<keyword evidence="12" id="KW-1185">Reference proteome</keyword>
<dbReference type="Pfam" id="PF00005">
    <property type="entry name" value="ABC_tran"/>
    <property type="match status" value="1"/>
</dbReference>
<evidence type="ECO:0000256" key="7">
    <source>
        <dbReference type="ARBA" id="ARBA00023136"/>
    </source>
</evidence>
<feature type="transmembrane region" description="Helical" evidence="8">
    <location>
        <begin position="281"/>
        <end position="302"/>
    </location>
</feature>
<feature type="transmembrane region" description="Helical" evidence="8">
    <location>
        <begin position="140"/>
        <end position="163"/>
    </location>
</feature>
<evidence type="ECO:0000259" key="10">
    <source>
        <dbReference type="PROSITE" id="PS50929"/>
    </source>
</evidence>
<dbReference type="GO" id="GO:0016887">
    <property type="term" value="F:ATP hydrolysis activity"/>
    <property type="evidence" value="ECO:0007669"/>
    <property type="project" value="InterPro"/>
</dbReference>
<evidence type="ECO:0000313" key="11">
    <source>
        <dbReference type="EMBL" id="KAK9934572.1"/>
    </source>
</evidence>
<dbReference type="GO" id="GO:0005524">
    <property type="term" value="F:ATP binding"/>
    <property type="evidence" value="ECO:0007669"/>
    <property type="project" value="UniProtKB-KW"/>
</dbReference>
<protein>
    <recommendedName>
        <fullName evidence="13">ABC transporter B family member 26, chloroplastic</fullName>
    </recommendedName>
</protein>
<dbReference type="PROSITE" id="PS50893">
    <property type="entry name" value="ABC_TRANSPORTER_2"/>
    <property type="match status" value="1"/>
</dbReference>